<sequence length="290" mass="32822">MERQNTKIHHSEFTHMQDPFRLKGMKEALTRIIKAVNEREKIVIYGYYDLDGIASVSLLLLVLKYLNADVEYFVSDDIDEKFGINSDVVRNHIKFLGAKLMITVGCGVNSVSQVELCKELGIDVIITDNHKCKKELPDTVIINPNQKGCSYPCKVLTAGGIAFKLAQAISMYYQMKCISKYLDLAMLGTLSKGFNITGENKLIVNQGIHHLNYTNNYGFKALLKVHKISSINKESIYRLAHNIIPSVKNRRCVDNARIAVELFTTTNMDRAEQIAKYLKNEIRGNELCVL</sequence>
<dbReference type="SUPFAM" id="SSF64182">
    <property type="entry name" value="DHH phosphoesterases"/>
    <property type="match status" value="1"/>
</dbReference>
<accession>A0ABU4JP67</accession>
<feature type="domain" description="DDH" evidence="1">
    <location>
        <begin position="41"/>
        <end position="189"/>
    </location>
</feature>
<dbReference type="InterPro" id="IPR001667">
    <property type="entry name" value="DDH_dom"/>
</dbReference>
<dbReference type="InterPro" id="IPR038763">
    <property type="entry name" value="DHH_sf"/>
</dbReference>
<dbReference type="Gene3D" id="3.90.1640.30">
    <property type="match status" value="1"/>
</dbReference>
<dbReference type="EMBL" id="JARUJP010000001">
    <property type="protein sequence ID" value="MDW8799915.1"/>
    <property type="molecule type" value="Genomic_DNA"/>
</dbReference>
<dbReference type="RefSeq" id="WP_318796574.1">
    <property type="nucleotide sequence ID" value="NZ_JARUJP010000001.1"/>
</dbReference>
<proteinExistence type="predicted"/>
<evidence type="ECO:0000259" key="1">
    <source>
        <dbReference type="Pfam" id="PF01368"/>
    </source>
</evidence>
<dbReference type="InterPro" id="IPR051673">
    <property type="entry name" value="SSDNA_exonuclease_RecJ"/>
</dbReference>
<protein>
    <submittedName>
        <fullName evidence="2">DHH family phosphoesterase</fullName>
    </submittedName>
</protein>
<comment type="caution">
    <text evidence="2">The sequence shown here is derived from an EMBL/GenBank/DDBJ whole genome shotgun (WGS) entry which is preliminary data.</text>
</comment>
<reference evidence="2 3" key="1">
    <citation type="submission" date="2023-04" db="EMBL/GenBank/DDBJ databases">
        <title>Clostridium tannerae sp. nov., isolated from the fecal material of an alpaca.</title>
        <authorList>
            <person name="Miller S."/>
            <person name="Hendry M."/>
            <person name="King J."/>
            <person name="Sankaranarayanan K."/>
            <person name="Lawson P.A."/>
        </authorList>
    </citation>
    <scope>NUCLEOTIDE SEQUENCE [LARGE SCALE GENOMIC DNA]</scope>
    <source>
        <strain evidence="2 3">A1-XYC3</strain>
    </source>
</reference>
<gene>
    <name evidence="2" type="ORF">P8V03_01965</name>
</gene>
<name>A0ABU4JP67_9CLOT</name>
<dbReference type="PANTHER" id="PTHR30255:SF2">
    <property type="entry name" value="SINGLE-STRANDED-DNA-SPECIFIC EXONUCLEASE RECJ"/>
    <property type="match status" value="1"/>
</dbReference>
<organism evidence="2 3">
    <name type="scientific">Clostridium tanneri</name>
    <dbReference type="NCBI Taxonomy" id="3037988"/>
    <lineage>
        <taxon>Bacteria</taxon>
        <taxon>Bacillati</taxon>
        <taxon>Bacillota</taxon>
        <taxon>Clostridia</taxon>
        <taxon>Eubacteriales</taxon>
        <taxon>Clostridiaceae</taxon>
        <taxon>Clostridium</taxon>
    </lineage>
</organism>
<dbReference type="Pfam" id="PF01368">
    <property type="entry name" value="DHH"/>
    <property type="match status" value="1"/>
</dbReference>
<dbReference type="PANTHER" id="PTHR30255">
    <property type="entry name" value="SINGLE-STRANDED-DNA-SPECIFIC EXONUCLEASE RECJ"/>
    <property type="match status" value="1"/>
</dbReference>
<evidence type="ECO:0000313" key="3">
    <source>
        <dbReference type="Proteomes" id="UP001281656"/>
    </source>
</evidence>
<keyword evidence="3" id="KW-1185">Reference proteome</keyword>
<evidence type="ECO:0000313" key="2">
    <source>
        <dbReference type="EMBL" id="MDW8799915.1"/>
    </source>
</evidence>
<dbReference type="Proteomes" id="UP001281656">
    <property type="component" value="Unassembled WGS sequence"/>
</dbReference>